<accession>A0A1E3BEN7</accession>
<dbReference type="VEuPathDB" id="FungiDB:SI65_05868"/>
<evidence type="ECO:0000313" key="2">
    <source>
        <dbReference type="EMBL" id="ODM19251.1"/>
    </source>
</evidence>
<sequence length="79" mass="9199">MIEVKRRQRQVDVPARIGDQLGIVQGWVSSKGWTGIVGRHEFERWKGASSEWNDQRHESRIEDIDKGNKQNRRKQAVSS</sequence>
<gene>
    <name evidence="2" type="ORF">SI65_05868</name>
</gene>
<dbReference type="AlphaFoldDB" id="A0A1E3BEN7"/>
<keyword evidence="3" id="KW-1185">Reference proteome</keyword>
<feature type="region of interest" description="Disordered" evidence="1">
    <location>
        <begin position="47"/>
        <end position="79"/>
    </location>
</feature>
<evidence type="ECO:0000256" key="1">
    <source>
        <dbReference type="SAM" id="MobiDB-lite"/>
    </source>
</evidence>
<dbReference type="Proteomes" id="UP000094569">
    <property type="component" value="Unassembled WGS sequence"/>
</dbReference>
<protein>
    <submittedName>
        <fullName evidence="2">Uncharacterized protein</fullName>
    </submittedName>
</protein>
<evidence type="ECO:0000313" key="3">
    <source>
        <dbReference type="Proteomes" id="UP000094569"/>
    </source>
</evidence>
<feature type="compositionally biased region" description="Basic residues" evidence="1">
    <location>
        <begin position="69"/>
        <end position="79"/>
    </location>
</feature>
<comment type="caution">
    <text evidence="2">The sequence shown here is derived from an EMBL/GenBank/DDBJ whole genome shotgun (WGS) entry which is preliminary data.</text>
</comment>
<reference evidence="2 3" key="1">
    <citation type="journal article" date="2016" name="BMC Genomics">
        <title>Comparative genomic and transcriptomic analyses of the Fuzhuan brick tea-fermentation fungus Aspergillus cristatus.</title>
        <authorList>
            <person name="Ge Y."/>
            <person name="Wang Y."/>
            <person name="Liu Y."/>
            <person name="Tan Y."/>
            <person name="Ren X."/>
            <person name="Zhang X."/>
            <person name="Hyde K.D."/>
            <person name="Liu Y."/>
            <person name="Liu Z."/>
        </authorList>
    </citation>
    <scope>NUCLEOTIDE SEQUENCE [LARGE SCALE GENOMIC DNA]</scope>
    <source>
        <strain evidence="2 3">GZAAS20.1005</strain>
    </source>
</reference>
<dbReference type="EMBL" id="JXNT01000005">
    <property type="protein sequence ID" value="ODM19251.1"/>
    <property type="molecule type" value="Genomic_DNA"/>
</dbReference>
<proteinExistence type="predicted"/>
<name>A0A1E3BEN7_ASPCR</name>
<organism evidence="2 3">
    <name type="scientific">Aspergillus cristatus</name>
    <name type="common">Chinese Fuzhuan brick tea-fermentation fungus</name>
    <name type="synonym">Eurotium cristatum</name>
    <dbReference type="NCBI Taxonomy" id="573508"/>
    <lineage>
        <taxon>Eukaryota</taxon>
        <taxon>Fungi</taxon>
        <taxon>Dikarya</taxon>
        <taxon>Ascomycota</taxon>
        <taxon>Pezizomycotina</taxon>
        <taxon>Eurotiomycetes</taxon>
        <taxon>Eurotiomycetidae</taxon>
        <taxon>Eurotiales</taxon>
        <taxon>Aspergillaceae</taxon>
        <taxon>Aspergillus</taxon>
        <taxon>Aspergillus subgen. Aspergillus</taxon>
    </lineage>
</organism>
<feature type="compositionally biased region" description="Basic and acidic residues" evidence="1">
    <location>
        <begin position="53"/>
        <end position="68"/>
    </location>
</feature>